<dbReference type="SUPFAM" id="SSF116842">
    <property type="entry name" value="XseB-like"/>
    <property type="match status" value="1"/>
</dbReference>
<evidence type="ECO:0000256" key="5">
    <source>
        <dbReference type="ARBA" id="ARBA00022839"/>
    </source>
</evidence>
<evidence type="ECO:0000256" key="7">
    <source>
        <dbReference type="SAM" id="MobiDB-lite"/>
    </source>
</evidence>
<dbReference type="EMBL" id="JH603170">
    <property type="protein sequence ID" value="EIC19719.1"/>
    <property type="molecule type" value="Genomic_DNA"/>
</dbReference>
<dbReference type="GO" id="GO:0005829">
    <property type="term" value="C:cytosol"/>
    <property type="evidence" value="ECO:0007669"/>
    <property type="project" value="TreeGrafter"/>
</dbReference>
<dbReference type="InterPro" id="IPR037004">
    <property type="entry name" value="Exonuc_VII_ssu_sf"/>
</dbReference>
<dbReference type="NCBIfam" id="NF002140">
    <property type="entry name" value="PRK00977.1-4"/>
    <property type="match status" value="1"/>
</dbReference>
<protein>
    <recommendedName>
        <fullName evidence="6">Exodeoxyribonuclease 7 small subunit</fullName>
        <ecNumber evidence="6">3.1.11.6</ecNumber>
    </recommendedName>
    <alternativeName>
        <fullName evidence="6">Exodeoxyribonuclease VII small subunit</fullName>
        <shortName evidence="6">Exonuclease VII small subunit</shortName>
    </alternativeName>
</protein>
<feature type="region of interest" description="Disordered" evidence="7">
    <location>
        <begin position="1"/>
        <end position="63"/>
    </location>
</feature>
<evidence type="ECO:0000313" key="9">
    <source>
        <dbReference type="Proteomes" id="UP000002964"/>
    </source>
</evidence>
<evidence type="ECO:0000313" key="8">
    <source>
        <dbReference type="EMBL" id="EIC19719.1"/>
    </source>
</evidence>
<reference evidence="9" key="1">
    <citation type="submission" date="2011-06" db="EMBL/GenBank/DDBJ databases">
        <authorList>
            <consortium name="US DOE Joint Genome Institute (JGI-PGF)"/>
            <person name="Lucas S."/>
            <person name="Han J."/>
            <person name="Lapidus A."/>
            <person name="Cheng J.-F."/>
            <person name="Goodwin L."/>
            <person name="Pitluck S."/>
            <person name="Peters L."/>
            <person name="Land M.L."/>
            <person name="Hauser L."/>
            <person name="Vogl K."/>
            <person name="Liu Z."/>
            <person name="Overmann J."/>
            <person name="Frigaard N.-U."/>
            <person name="Bryant D.A."/>
            <person name="Woyke T.J."/>
        </authorList>
    </citation>
    <scope>NUCLEOTIDE SEQUENCE [LARGE SCALE GENOMIC DNA]</scope>
    <source>
        <strain evidence="9">970</strain>
    </source>
</reference>
<dbReference type="InterPro" id="IPR003761">
    <property type="entry name" value="Exonuc_VII_S"/>
</dbReference>
<comment type="subunit">
    <text evidence="6">Heterooligomer composed of large and small subunits.</text>
</comment>
<dbReference type="GO" id="GO:0009318">
    <property type="term" value="C:exodeoxyribonuclease VII complex"/>
    <property type="evidence" value="ECO:0007669"/>
    <property type="project" value="UniProtKB-UniRule"/>
</dbReference>
<comment type="subcellular location">
    <subcellularLocation>
        <location evidence="6">Cytoplasm</location>
    </subcellularLocation>
</comment>
<feature type="region of interest" description="Disordered" evidence="7">
    <location>
        <begin position="116"/>
        <end position="135"/>
    </location>
</feature>
<sequence>MAKTEKTSTAATQTEAPAASSIDADAPPDQSPDQSSIRSPDTSAPSSQDASTGEANADPARFEQSLAELEALVDRLEQGDLSLEESLATFERGVHLSRSCQQALDTAEQRVRILTDTSNEAASESSAKPIPFEPR</sequence>
<dbReference type="Proteomes" id="UP000002964">
    <property type="component" value="Unassembled WGS sequence"/>
</dbReference>
<comment type="function">
    <text evidence="6">Bidirectionally degrades single-stranded DNA into large acid-insoluble oligonucleotides, which are then degraded further into small acid-soluble oligonucleotides.</text>
</comment>
<dbReference type="HAMAP" id="MF_00337">
    <property type="entry name" value="Exonuc_7_S"/>
    <property type="match status" value="1"/>
</dbReference>
<dbReference type="GO" id="GO:0008855">
    <property type="term" value="F:exodeoxyribonuclease VII activity"/>
    <property type="evidence" value="ECO:0007669"/>
    <property type="project" value="UniProtKB-UniRule"/>
</dbReference>
<feature type="compositionally biased region" description="Polar residues" evidence="7">
    <location>
        <begin position="116"/>
        <end position="126"/>
    </location>
</feature>
<keyword evidence="2 6" id="KW-0963">Cytoplasm</keyword>
<dbReference type="NCBIfam" id="TIGR01280">
    <property type="entry name" value="xseB"/>
    <property type="match status" value="1"/>
</dbReference>
<dbReference type="Gene3D" id="1.10.287.1040">
    <property type="entry name" value="Exonuclease VII, small subunit"/>
    <property type="match status" value="1"/>
</dbReference>
<dbReference type="PANTHER" id="PTHR34137:SF1">
    <property type="entry name" value="EXODEOXYRIBONUCLEASE 7 SMALL SUBUNIT"/>
    <property type="match status" value="1"/>
</dbReference>
<name>H8Z6M1_9GAMM</name>
<evidence type="ECO:0000256" key="6">
    <source>
        <dbReference type="HAMAP-Rule" id="MF_00337"/>
    </source>
</evidence>
<evidence type="ECO:0000256" key="4">
    <source>
        <dbReference type="ARBA" id="ARBA00022801"/>
    </source>
</evidence>
<organism evidence="8 9">
    <name type="scientific">Thiorhodovibrio frisius</name>
    <dbReference type="NCBI Taxonomy" id="631362"/>
    <lineage>
        <taxon>Bacteria</taxon>
        <taxon>Pseudomonadati</taxon>
        <taxon>Pseudomonadota</taxon>
        <taxon>Gammaproteobacteria</taxon>
        <taxon>Chromatiales</taxon>
        <taxon>Chromatiaceae</taxon>
        <taxon>Thiorhodovibrio</taxon>
    </lineage>
</organism>
<dbReference type="STRING" id="631362.Thi970DRAFT_03313"/>
<feature type="compositionally biased region" description="Low complexity" evidence="7">
    <location>
        <begin position="16"/>
        <end position="41"/>
    </location>
</feature>
<gene>
    <name evidence="6" type="primary">xseB</name>
    <name evidence="8" type="ORF">Thi970DRAFT_03313</name>
</gene>
<keyword evidence="3 6" id="KW-0540">Nuclease</keyword>
<dbReference type="Pfam" id="PF02609">
    <property type="entry name" value="Exonuc_VII_S"/>
    <property type="match status" value="1"/>
</dbReference>
<proteinExistence type="inferred from homology"/>
<feature type="compositionally biased region" description="Polar residues" evidence="7">
    <location>
        <begin position="42"/>
        <end position="54"/>
    </location>
</feature>
<accession>H8Z6M1</accession>
<dbReference type="eggNOG" id="COG1722">
    <property type="taxonomic scope" value="Bacteria"/>
</dbReference>
<keyword evidence="9" id="KW-1185">Reference proteome</keyword>
<keyword evidence="4 6" id="KW-0378">Hydrolase</keyword>
<evidence type="ECO:0000256" key="3">
    <source>
        <dbReference type="ARBA" id="ARBA00022722"/>
    </source>
</evidence>
<evidence type="ECO:0000256" key="2">
    <source>
        <dbReference type="ARBA" id="ARBA00022490"/>
    </source>
</evidence>
<dbReference type="HOGENOM" id="CLU_1884852_0_0_6"/>
<keyword evidence="5 6" id="KW-0269">Exonuclease</keyword>
<reference evidence="8 9" key="2">
    <citation type="submission" date="2011-11" db="EMBL/GenBank/DDBJ databases">
        <authorList>
            <consortium name="US DOE Joint Genome Institute"/>
            <person name="Lucas S."/>
            <person name="Han J."/>
            <person name="Lapidus A."/>
            <person name="Cheng J.-F."/>
            <person name="Goodwin L."/>
            <person name="Pitluck S."/>
            <person name="Peters L."/>
            <person name="Ovchinnikova G."/>
            <person name="Zhang X."/>
            <person name="Detter J.C."/>
            <person name="Han C."/>
            <person name="Tapia R."/>
            <person name="Land M."/>
            <person name="Hauser L."/>
            <person name="Kyrpides N."/>
            <person name="Ivanova N."/>
            <person name="Pagani I."/>
            <person name="Vogl K."/>
            <person name="Liu Z."/>
            <person name="Overmann J."/>
            <person name="Frigaard N.-U."/>
            <person name="Bryant D."/>
            <person name="Woyke T."/>
        </authorList>
    </citation>
    <scope>NUCLEOTIDE SEQUENCE [LARGE SCALE GENOMIC DNA]</scope>
    <source>
        <strain evidence="8 9">970</strain>
    </source>
</reference>
<comment type="catalytic activity">
    <reaction evidence="6">
        <text>Exonucleolytic cleavage in either 5'- to 3'- or 3'- to 5'-direction to yield nucleoside 5'-phosphates.</text>
        <dbReference type="EC" id="3.1.11.6"/>
    </reaction>
</comment>
<comment type="similarity">
    <text evidence="1 6">Belongs to the XseB family.</text>
</comment>
<dbReference type="AlphaFoldDB" id="H8Z6M1"/>
<evidence type="ECO:0000256" key="1">
    <source>
        <dbReference type="ARBA" id="ARBA00009998"/>
    </source>
</evidence>
<dbReference type="GO" id="GO:0006308">
    <property type="term" value="P:DNA catabolic process"/>
    <property type="evidence" value="ECO:0007669"/>
    <property type="project" value="UniProtKB-UniRule"/>
</dbReference>
<dbReference type="EC" id="3.1.11.6" evidence="6"/>
<dbReference type="PANTHER" id="PTHR34137">
    <property type="entry name" value="EXODEOXYRIBONUCLEASE 7 SMALL SUBUNIT"/>
    <property type="match status" value="1"/>
</dbReference>